<reference evidence="2 3" key="1">
    <citation type="submission" date="2018-08" db="EMBL/GenBank/DDBJ databases">
        <authorList>
            <person name="Laetsch R D."/>
            <person name="Stevens L."/>
            <person name="Kumar S."/>
            <person name="Blaxter L. M."/>
        </authorList>
    </citation>
    <scope>NUCLEOTIDE SEQUENCE [LARGE SCALE GENOMIC DNA]</scope>
</reference>
<evidence type="ECO:0000313" key="2">
    <source>
        <dbReference type="EMBL" id="VDK83302.1"/>
    </source>
</evidence>
<dbReference type="OMA" id="HRRHMRT"/>
<dbReference type="PROSITE" id="PS50186">
    <property type="entry name" value="DEP"/>
    <property type="match status" value="1"/>
</dbReference>
<dbReference type="SUPFAM" id="SSF46785">
    <property type="entry name" value="Winged helix' DNA-binding domain"/>
    <property type="match status" value="1"/>
</dbReference>
<dbReference type="SMART" id="SM00049">
    <property type="entry name" value="DEP"/>
    <property type="match status" value="1"/>
</dbReference>
<dbReference type="Gene3D" id="1.10.10.10">
    <property type="entry name" value="Winged helix-like DNA-binding domain superfamily/Winged helix DNA-binding domain"/>
    <property type="match status" value="1"/>
</dbReference>
<gene>
    <name evidence="2" type="ORF">NLS_LOCUS6138</name>
</gene>
<evidence type="ECO:0000313" key="3">
    <source>
        <dbReference type="Proteomes" id="UP000277928"/>
    </source>
</evidence>
<dbReference type="GO" id="GO:0035556">
    <property type="term" value="P:intracellular signal transduction"/>
    <property type="evidence" value="ECO:0007669"/>
    <property type="project" value="InterPro"/>
</dbReference>
<dbReference type="EMBL" id="UYRX01000520">
    <property type="protein sequence ID" value="VDK83302.1"/>
    <property type="molecule type" value="Genomic_DNA"/>
</dbReference>
<dbReference type="OrthoDB" id="524326at2759"/>
<accession>A0A3P6T5M4</accession>
<dbReference type="Proteomes" id="UP000277928">
    <property type="component" value="Unassembled WGS sequence"/>
</dbReference>
<name>A0A3P6T5M4_LITSI</name>
<keyword evidence="3" id="KW-1185">Reference proteome</keyword>
<dbReference type="InterPro" id="IPR036390">
    <property type="entry name" value="WH_DNA-bd_sf"/>
</dbReference>
<protein>
    <recommendedName>
        <fullName evidence="1">DEP domain-containing protein</fullName>
    </recommendedName>
</protein>
<organism evidence="2 3">
    <name type="scientific">Litomosoides sigmodontis</name>
    <name type="common">Filarial nematode worm</name>
    <dbReference type="NCBI Taxonomy" id="42156"/>
    <lineage>
        <taxon>Eukaryota</taxon>
        <taxon>Metazoa</taxon>
        <taxon>Ecdysozoa</taxon>
        <taxon>Nematoda</taxon>
        <taxon>Chromadorea</taxon>
        <taxon>Rhabditida</taxon>
        <taxon>Spirurina</taxon>
        <taxon>Spiruromorpha</taxon>
        <taxon>Filarioidea</taxon>
        <taxon>Onchocercidae</taxon>
        <taxon>Litomosoides</taxon>
    </lineage>
</organism>
<feature type="domain" description="DEP" evidence="1">
    <location>
        <begin position="51"/>
        <end position="135"/>
    </location>
</feature>
<dbReference type="AlphaFoldDB" id="A0A3P6T5M4"/>
<evidence type="ECO:0000259" key="1">
    <source>
        <dbReference type="PROSITE" id="PS50186"/>
    </source>
</evidence>
<sequence>MTGYVQLRGFRVSAEHTAVPETTMKSPKEGSSLFEGRFRATRVWNGMIRRFRSGMPVKRHRRQLRIFDDCFTGREAVDFMMNELPKFIHDGREITRSNCSRLLGMYLNMGLFCTVRGKCDDVEVFKESELYRFSTTSPEFLAATPILVRRAASFSERCGFRQNRFRDKNFGFTAPQRMHNTDWKNRNNDLKVAPRLPAPATQSNAPLSRRLSASHGNLPSMFSLKAKVFQNLNDELCKKSSTRVVSSEKISEANVENSEIGEGTSKQFNALDEMIAKLNEVNSNSTNQSEMQSLRHFGKIVQTQTPESFQSSRSPGAVVNEEHSGARLFLDTSEIYRNVLINHLQSLLQVDSLKGILDYDFDGADVRWNCERVGTKGIVRVHPENDYLTNYVITMMRYLSRWPFDTKFAESTHVPYEGFELNVFKSVCEQFDKDCPILPNPVALSVLRIMQLFRRKNFQQRNLAELHKETVFCADNSPFTRYVQKAVNPQNSSNLDGKDGSSNLRTTVSPSKELIGEDHVMSPPNTLLSSVSTLSADSETFSCKMAYETILTHLPGLQRSPELMQRIEELAKINTLVPRTSTPGVQSCALLAGIDSENERLLKEAVSLVMLTLEPRVRRRLHYLLRFMQRVSRNYCLRMDKRRDNRSIVLECLPTKILHPSQTINASECHQLVIFLMDNECDTFSIPEAFTSAVKRQLLLPHEVIIKKSPTSQQHTTDNKSSAERLKQHFCEPIKVEEYELQKKDVDSHLLSLLEDILSDENLSVTDRRQRLKKFKKTYPKIYAQKFPSPDLPRTRFIDRIRNFHF</sequence>
<dbReference type="PANTHER" id="PTHR16206">
    <property type="entry name" value="DEP DOMAIN-CONTAINING"/>
    <property type="match status" value="1"/>
</dbReference>
<proteinExistence type="predicted"/>
<dbReference type="InterPro" id="IPR036388">
    <property type="entry name" value="WH-like_DNA-bd_sf"/>
</dbReference>
<dbReference type="PANTHER" id="PTHR16206:SF4">
    <property type="entry name" value="PROTEIN LET-99"/>
    <property type="match status" value="1"/>
</dbReference>
<dbReference type="STRING" id="42156.A0A3P6T5M4"/>
<dbReference type="InterPro" id="IPR000591">
    <property type="entry name" value="DEP_dom"/>
</dbReference>
<dbReference type="Pfam" id="PF00610">
    <property type="entry name" value="DEP"/>
    <property type="match status" value="1"/>
</dbReference>